<sequence length="114" mass="12629">MSPEDGAVMNDQYKTDQEMGEVDITEWHRNGGIAGVFNRRDSLAKRVIGVCVHACVWREAEHALKLSRVLDKRDRGTEANASCSEESYGGSDVSRLVLRVIDCSSGCRHSFIAD</sequence>
<reference evidence="1" key="1">
    <citation type="submission" date="2021-02" db="EMBL/GenBank/DDBJ databases">
        <title>Comparative genomics reveals that relaxation of natural selection precedes convergent phenotypic evolution of cavefish.</title>
        <authorList>
            <person name="Peng Z."/>
        </authorList>
    </citation>
    <scope>NUCLEOTIDE SEQUENCE</scope>
    <source>
        <tissue evidence="1">Muscle</tissue>
    </source>
</reference>
<name>A0A9W7TSD2_TRIRA</name>
<evidence type="ECO:0000313" key="2">
    <source>
        <dbReference type="Proteomes" id="UP001059041"/>
    </source>
</evidence>
<accession>A0A9W7TSD2</accession>
<gene>
    <name evidence="1" type="ORF">IRJ41_018274</name>
</gene>
<protein>
    <submittedName>
        <fullName evidence="1">Uncharacterized protein</fullName>
    </submittedName>
</protein>
<evidence type="ECO:0000313" key="1">
    <source>
        <dbReference type="EMBL" id="KAI7801054.1"/>
    </source>
</evidence>
<dbReference type="AlphaFoldDB" id="A0A9W7TSD2"/>
<organism evidence="1 2">
    <name type="scientific">Triplophysa rosa</name>
    <name type="common">Cave loach</name>
    <dbReference type="NCBI Taxonomy" id="992332"/>
    <lineage>
        <taxon>Eukaryota</taxon>
        <taxon>Metazoa</taxon>
        <taxon>Chordata</taxon>
        <taxon>Craniata</taxon>
        <taxon>Vertebrata</taxon>
        <taxon>Euteleostomi</taxon>
        <taxon>Actinopterygii</taxon>
        <taxon>Neopterygii</taxon>
        <taxon>Teleostei</taxon>
        <taxon>Ostariophysi</taxon>
        <taxon>Cypriniformes</taxon>
        <taxon>Nemacheilidae</taxon>
        <taxon>Triplophysa</taxon>
    </lineage>
</organism>
<comment type="caution">
    <text evidence="1">The sequence shown here is derived from an EMBL/GenBank/DDBJ whole genome shotgun (WGS) entry which is preliminary data.</text>
</comment>
<keyword evidence="2" id="KW-1185">Reference proteome</keyword>
<dbReference type="Proteomes" id="UP001059041">
    <property type="component" value="Linkage Group LG14"/>
</dbReference>
<proteinExistence type="predicted"/>
<dbReference type="EMBL" id="JAFHDT010000014">
    <property type="protein sequence ID" value="KAI7801054.1"/>
    <property type="molecule type" value="Genomic_DNA"/>
</dbReference>